<comment type="caution">
    <text evidence="2">The sequence shown here is derived from an EMBL/GenBank/DDBJ whole genome shotgun (WGS) entry which is preliminary data.</text>
</comment>
<feature type="compositionally biased region" description="Acidic residues" evidence="1">
    <location>
        <begin position="302"/>
        <end position="348"/>
    </location>
</feature>
<evidence type="ECO:0000313" key="2">
    <source>
        <dbReference type="EMBL" id="KAK4504292.1"/>
    </source>
</evidence>
<protein>
    <recommendedName>
        <fullName evidence="4">F-box domain-containing protein</fullName>
    </recommendedName>
</protein>
<reference evidence="2 3" key="1">
    <citation type="journal article" date="2023" name="G3 (Bethesda)">
        <title>A chromosome-level genome assembly of Zasmidium syzygii isolated from banana leaves.</title>
        <authorList>
            <person name="van Westerhoven A.C."/>
            <person name="Mehrabi R."/>
            <person name="Talebi R."/>
            <person name="Steentjes M.B.F."/>
            <person name="Corcolon B."/>
            <person name="Chong P.A."/>
            <person name="Kema G.H.J."/>
            <person name="Seidl M.F."/>
        </authorList>
    </citation>
    <scope>NUCLEOTIDE SEQUENCE [LARGE SCALE GENOMIC DNA]</scope>
    <source>
        <strain evidence="2 3">P124</strain>
    </source>
</reference>
<evidence type="ECO:0000313" key="3">
    <source>
        <dbReference type="Proteomes" id="UP001305779"/>
    </source>
</evidence>
<name>A0ABR0ES39_ZASCE</name>
<evidence type="ECO:0000256" key="1">
    <source>
        <dbReference type="SAM" id="MobiDB-lite"/>
    </source>
</evidence>
<feature type="region of interest" description="Disordered" evidence="1">
    <location>
        <begin position="301"/>
        <end position="348"/>
    </location>
</feature>
<gene>
    <name evidence="2" type="ORF">PRZ48_005208</name>
</gene>
<keyword evidence="3" id="KW-1185">Reference proteome</keyword>
<dbReference type="EMBL" id="JAXOVC010000003">
    <property type="protein sequence ID" value="KAK4504292.1"/>
    <property type="molecule type" value="Genomic_DNA"/>
</dbReference>
<sequence length="348" mass="41352">MPKRLAVSLSDDPFITNRFKRPRTVWLGKTCFSYNRVTNKVREKTTFLDLPLELREQIYHNALEDVVQTINHPYDVLPTHDRFEAYLTLRLLNRQISAEVKSIWKKSYESRLVFYFDNPPELWDLWQEVEWHPRLRNAKFFLRSEDFDAEYGKDMPWNLISEDSEMLMEGQRGWNCDWVEVPGLWEHKPLVYYDGWNQERWVPEYHGFKEIRGTHDTCDGDFCKSYKKRIFPPLSGSIRLSTILWKELLPHGEDGEKVQEVGSLVMEGRARLQVYRREVDWLPAHAPIEWHEHMEGYLVEVSSEDESEDEGEDESEEESEDDSELEDDESDGEDESNDEEDEEDDSEA</sequence>
<proteinExistence type="predicted"/>
<accession>A0ABR0ES39</accession>
<organism evidence="2 3">
    <name type="scientific">Zasmidium cellare</name>
    <name type="common">Wine cellar mold</name>
    <name type="synonym">Racodium cellare</name>
    <dbReference type="NCBI Taxonomy" id="395010"/>
    <lineage>
        <taxon>Eukaryota</taxon>
        <taxon>Fungi</taxon>
        <taxon>Dikarya</taxon>
        <taxon>Ascomycota</taxon>
        <taxon>Pezizomycotina</taxon>
        <taxon>Dothideomycetes</taxon>
        <taxon>Dothideomycetidae</taxon>
        <taxon>Mycosphaerellales</taxon>
        <taxon>Mycosphaerellaceae</taxon>
        <taxon>Zasmidium</taxon>
    </lineage>
</organism>
<dbReference type="Proteomes" id="UP001305779">
    <property type="component" value="Unassembled WGS sequence"/>
</dbReference>
<evidence type="ECO:0008006" key="4">
    <source>
        <dbReference type="Google" id="ProtNLM"/>
    </source>
</evidence>